<evidence type="ECO:0000313" key="1">
    <source>
        <dbReference type="EMBL" id="BBM59191.1"/>
    </source>
</evidence>
<dbReference type="RefSeq" id="WP_147005277.1">
    <property type="nucleotide sequence ID" value="NZ_AP019846.1"/>
</dbReference>
<gene>
    <name evidence="1" type="ORF">JMUB5056_0774</name>
</gene>
<evidence type="ECO:0000313" key="2">
    <source>
        <dbReference type="Proteomes" id="UP000321561"/>
    </source>
</evidence>
<dbReference type="Proteomes" id="UP000321561">
    <property type="component" value="Chromosome"/>
</dbReference>
<dbReference type="OrthoDB" id="5363652at2"/>
<dbReference type="AlphaFoldDB" id="A0A510L833"/>
<evidence type="ECO:0008006" key="3">
    <source>
        <dbReference type="Google" id="ProtNLM"/>
    </source>
</evidence>
<reference evidence="1 2" key="1">
    <citation type="submission" date="2019-07" db="EMBL/GenBank/DDBJ databases">
        <title>Complete Genome Sequence of Leptotrichia hongkongensis Strain JMUB5056.</title>
        <authorList>
            <person name="Watanabe S."/>
            <person name="Cui L."/>
        </authorList>
    </citation>
    <scope>NUCLEOTIDE SEQUENCE [LARGE SCALE GENOMIC DNA]</scope>
    <source>
        <strain evidence="1 2">JMUB5056</strain>
    </source>
</reference>
<dbReference type="Pfam" id="PF07751">
    <property type="entry name" value="Abi_2"/>
    <property type="match status" value="1"/>
</dbReference>
<proteinExistence type="predicted"/>
<protein>
    <recommendedName>
        <fullName evidence="3">Abi-like protein</fullName>
    </recommendedName>
</protein>
<organism evidence="1 2">
    <name type="scientific">Leptotrichia hongkongensis</name>
    <dbReference type="NCBI Taxonomy" id="554406"/>
    <lineage>
        <taxon>Bacteria</taxon>
        <taxon>Fusobacteriati</taxon>
        <taxon>Fusobacteriota</taxon>
        <taxon>Fusobacteriia</taxon>
        <taxon>Fusobacteriales</taxon>
        <taxon>Leptotrichiaceae</taxon>
        <taxon>Leptotrichia</taxon>
    </lineage>
</organism>
<dbReference type="InterPro" id="IPR011664">
    <property type="entry name" value="Abi_system_AbiD/AbiF-like"/>
</dbReference>
<accession>A0A510L833</accession>
<sequence length="314" mass="38144">MKEENYLLEQQIEILKEKGLIIKDTALGKQILQHFNFFDIIKVYKNLFIVNNVFVKNTTIEKVFLFYHYDRGIQNILFKYSVYIERIFKNRLAEILSQEIGITKQEYLNIENYTVRNNNNLILNNTLKEIRDIEGISEHPSILLKKITFSTTINLYNFLNEKLKEKMIYFNYKDNEKQQAKNLFRNSLYIIRRYRNEIAHSMDFINYRAERYIIFRYLKKILNEYGYIKLMNKNDYSKRQRGSNDIFSMILSIILLLGNEFLRTEMLKELEMFINKENKEKFKSYAEITNLPDNFLDRLQETLKEKKNNYLFRS</sequence>
<name>A0A510L833_9FUSO</name>
<dbReference type="KEGG" id="lhg:JMUB5056_0774"/>
<dbReference type="EMBL" id="AP019846">
    <property type="protein sequence ID" value="BBM59191.1"/>
    <property type="molecule type" value="Genomic_DNA"/>
</dbReference>